<dbReference type="GO" id="GO:0032259">
    <property type="term" value="P:methylation"/>
    <property type="evidence" value="ECO:0007669"/>
    <property type="project" value="UniProtKB-KW"/>
</dbReference>
<name>A0AAN6MD29_9PEZI</name>
<dbReference type="GO" id="GO:0008270">
    <property type="term" value="F:zinc ion binding"/>
    <property type="evidence" value="ECO:0007669"/>
    <property type="project" value="InterPro"/>
</dbReference>
<dbReference type="Gene3D" id="1.10.10.60">
    <property type="entry name" value="Homeodomain-like"/>
    <property type="match status" value="1"/>
</dbReference>
<comment type="cofactor">
    <cofactor evidence="1">
        <name>Zn(2+)</name>
        <dbReference type="ChEBI" id="CHEBI:29105"/>
    </cofactor>
</comment>
<keyword evidence="2" id="KW-0808">Transferase</keyword>
<gene>
    <name evidence="8" type="ORF">C8A05DRAFT_18789</name>
</gene>
<dbReference type="SUPFAM" id="SSF57884">
    <property type="entry name" value="Ada DNA repair protein, N-terminal domain (N-Ada 10)"/>
    <property type="match status" value="1"/>
</dbReference>
<dbReference type="GO" id="GO:0043565">
    <property type="term" value="F:sequence-specific DNA binding"/>
    <property type="evidence" value="ECO:0007669"/>
    <property type="project" value="InterPro"/>
</dbReference>
<reference evidence="8" key="1">
    <citation type="journal article" date="2023" name="Mol. Phylogenet. Evol.">
        <title>Genome-scale phylogeny and comparative genomics of the fungal order Sordariales.</title>
        <authorList>
            <person name="Hensen N."/>
            <person name="Bonometti L."/>
            <person name="Westerberg I."/>
            <person name="Brannstrom I.O."/>
            <person name="Guillou S."/>
            <person name="Cros-Aarteil S."/>
            <person name="Calhoun S."/>
            <person name="Haridas S."/>
            <person name="Kuo A."/>
            <person name="Mondo S."/>
            <person name="Pangilinan J."/>
            <person name="Riley R."/>
            <person name="LaButti K."/>
            <person name="Andreopoulos B."/>
            <person name="Lipzen A."/>
            <person name="Chen C."/>
            <person name="Yan M."/>
            <person name="Daum C."/>
            <person name="Ng V."/>
            <person name="Clum A."/>
            <person name="Steindorff A."/>
            <person name="Ohm R.A."/>
            <person name="Martin F."/>
            <person name="Silar P."/>
            <person name="Natvig D.O."/>
            <person name="Lalanne C."/>
            <person name="Gautier V."/>
            <person name="Ament-Velasquez S.L."/>
            <person name="Kruys A."/>
            <person name="Hutchinson M.I."/>
            <person name="Powell A.J."/>
            <person name="Barry K."/>
            <person name="Miller A.N."/>
            <person name="Grigoriev I.V."/>
            <person name="Debuchy R."/>
            <person name="Gladieux P."/>
            <person name="Hiltunen Thoren M."/>
            <person name="Johannesson H."/>
        </authorList>
    </citation>
    <scope>NUCLEOTIDE SEQUENCE</scope>
    <source>
        <strain evidence="8">CBS 103.79</strain>
    </source>
</reference>
<evidence type="ECO:0000256" key="5">
    <source>
        <dbReference type="ARBA" id="ARBA00023163"/>
    </source>
</evidence>
<accession>A0AAN6MD29</accession>
<evidence type="ECO:0000313" key="9">
    <source>
        <dbReference type="Proteomes" id="UP001303889"/>
    </source>
</evidence>
<dbReference type="PROSITE" id="PS01124">
    <property type="entry name" value="HTH_ARAC_FAMILY_2"/>
    <property type="match status" value="1"/>
</dbReference>
<evidence type="ECO:0000256" key="1">
    <source>
        <dbReference type="ARBA" id="ARBA00001947"/>
    </source>
</evidence>
<dbReference type="Pfam" id="PF02805">
    <property type="entry name" value="Ada_Zn_binding"/>
    <property type="match status" value="1"/>
</dbReference>
<evidence type="ECO:0000313" key="8">
    <source>
        <dbReference type="EMBL" id="KAK3898666.1"/>
    </source>
</evidence>
<dbReference type="EMBL" id="MU855899">
    <property type="protein sequence ID" value="KAK3898666.1"/>
    <property type="molecule type" value="Genomic_DNA"/>
</dbReference>
<dbReference type="InterPro" id="IPR035451">
    <property type="entry name" value="Ada-like_dom_sf"/>
</dbReference>
<keyword evidence="4" id="KW-0010">Activator</keyword>
<dbReference type="InterPro" id="IPR009057">
    <property type="entry name" value="Homeodomain-like_sf"/>
</dbReference>
<proteinExistence type="predicted"/>
<dbReference type="GO" id="GO:0003700">
    <property type="term" value="F:DNA-binding transcription factor activity"/>
    <property type="evidence" value="ECO:0007669"/>
    <property type="project" value="InterPro"/>
</dbReference>
<keyword evidence="9" id="KW-1185">Reference proteome</keyword>
<dbReference type="GO" id="GO:0008168">
    <property type="term" value="F:methyltransferase activity"/>
    <property type="evidence" value="ECO:0007669"/>
    <property type="project" value="UniProtKB-KW"/>
</dbReference>
<dbReference type="AlphaFoldDB" id="A0AAN6MD29"/>
<organism evidence="8 9">
    <name type="scientific">Staphylotrichum tortipilum</name>
    <dbReference type="NCBI Taxonomy" id="2831512"/>
    <lineage>
        <taxon>Eukaryota</taxon>
        <taxon>Fungi</taxon>
        <taxon>Dikarya</taxon>
        <taxon>Ascomycota</taxon>
        <taxon>Pezizomycotina</taxon>
        <taxon>Sordariomycetes</taxon>
        <taxon>Sordariomycetidae</taxon>
        <taxon>Sordariales</taxon>
        <taxon>Chaetomiaceae</taxon>
        <taxon>Staphylotrichum</taxon>
    </lineage>
</organism>
<dbReference type="GO" id="GO:0006281">
    <property type="term" value="P:DNA repair"/>
    <property type="evidence" value="ECO:0007669"/>
    <property type="project" value="InterPro"/>
</dbReference>
<dbReference type="InterPro" id="IPR004026">
    <property type="entry name" value="Ada_DNA_repair_Zn-bd"/>
</dbReference>
<evidence type="ECO:0000259" key="7">
    <source>
        <dbReference type="PROSITE" id="PS01124"/>
    </source>
</evidence>
<reference evidence="8" key="2">
    <citation type="submission" date="2023-05" db="EMBL/GenBank/DDBJ databases">
        <authorList>
            <consortium name="Lawrence Berkeley National Laboratory"/>
            <person name="Steindorff A."/>
            <person name="Hensen N."/>
            <person name="Bonometti L."/>
            <person name="Westerberg I."/>
            <person name="Brannstrom I.O."/>
            <person name="Guillou S."/>
            <person name="Cros-Aarteil S."/>
            <person name="Calhoun S."/>
            <person name="Haridas S."/>
            <person name="Kuo A."/>
            <person name="Mondo S."/>
            <person name="Pangilinan J."/>
            <person name="Riley R."/>
            <person name="Labutti K."/>
            <person name="Andreopoulos B."/>
            <person name="Lipzen A."/>
            <person name="Chen C."/>
            <person name="Yanf M."/>
            <person name="Daum C."/>
            <person name="Ng V."/>
            <person name="Clum A."/>
            <person name="Ohm R."/>
            <person name="Martin F."/>
            <person name="Silar P."/>
            <person name="Natvig D."/>
            <person name="Lalanne C."/>
            <person name="Gautier V."/>
            <person name="Ament-Velasquez S.L."/>
            <person name="Kruys A."/>
            <person name="Hutchinson M.I."/>
            <person name="Powell A.J."/>
            <person name="Barry K."/>
            <person name="Miller A.N."/>
            <person name="Grigoriev I.V."/>
            <person name="Debuchy R."/>
            <person name="Gladieux P."/>
            <person name="Thoren M.H."/>
            <person name="Johannesson H."/>
        </authorList>
    </citation>
    <scope>NUCLEOTIDE SEQUENCE</scope>
    <source>
        <strain evidence="8">CBS 103.79</strain>
    </source>
</reference>
<feature type="domain" description="HTH araC/xylS-type" evidence="7">
    <location>
        <begin position="108"/>
        <end position="139"/>
    </location>
</feature>
<keyword evidence="5" id="KW-0804">Transcription</keyword>
<keyword evidence="3" id="KW-0805">Transcription regulation</keyword>
<evidence type="ECO:0000256" key="2">
    <source>
        <dbReference type="ARBA" id="ARBA00022603"/>
    </source>
</evidence>
<comment type="caution">
    <text evidence="8">The sequence shown here is derived from an EMBL/GenBank/DDBJ whole genome shotgun (WGS) entry which is preliminary data.</text>
</comment>
<feature type="compositionally biased region" description="Low complexity" evidence="6">
    <location>
        <begin position="150"/>
        <end position="164"/>
    </location>
</feature>
<evidence type="ECO:0000256" key="6">
    <source>
        <dbReference type="SAM" id="MobiDB-lite"/>
    </source>
</evidence>
<evidence type="ECO:0000256" key="3">
    <source>
        <dbReference type="ARBA" id="ARBA00023015"/>
    </source>
</evidence>
<feature type="region of interest" description="Disordered" evidence="6">
    <location>
        <begin position="140"/>
        <end position="164"/>
    </location>
</feature>
<dbReference type="SUPFAM" id="SSF46689">
    <property type="entry name" value="Homeodomain-like"/>
    <property type="match status" value="1"/>
</dbReference>
<dbReference type="InterPro" id="IPR018060">
    <property type="entry name" value="HTH_AraC"/>
</dbReference>
<evidence type="ECO:0000256" key="4">
    <source>
        <dbReference type="ARBA" id="ARBA00023159"/>
    </source>
</evidence>
<dbReference type="Proteomes" id="UP001303889">
    <property type="component" value="Unassembled WGS sequence"/>
</dbReference>
<protein>
    <submittedName>
        <fullName evidence="8">Metal binding domain of Ada-domain-containing protein</fullName>
    </submittedName>
</protein>
<sequence>MPPQFLTDASRWHALTTRAPASHSSFIYAVTTTNIFCRPTCPSRLARRANILFFDTPHDAARAGFRACKRCRPAAGDGFPALAERQRATVRKACELMRAAAPGYLAPAEVASRVGWSARYFHGVFKRDVGVTPAEFARRCGGRREGGSTGTNTGVSTGVPASPAGQVSGEVGGGAVAGETPFTEVVGEGVEGLGDRGTGGRVGVTEGNPAAAETCVLPDGFDTLLDPLLFGDWQENSLCYPPLDDLEGVSLEGLQDWSPLWDEGYGTGDISPAEAFLDVEEMFNV</sequence>
<dbReference type="Gene3D" id="3.40.10.10">
    <property type="entry name" value="DNA Methylphosphotriester Repair Domain"/>
    <property type="match status" value="1"/>
</dbReference>
<keyword evidence="2" id="KW-0489">Methyltransferase</keyword>